<evidence type="ECO:0000313" key="2">
    <source>
        <dbReference type="EMBL" id="CEM35482.1"/>
    </source>
</evidence>
<dbReference type="InParanoid" id="A0A0G4GWV6"/>
<dbReference type="Proteomes" id="UP000041254">
    <property type="component" value="Unassembled WGS sequence"/>
</dbReference>
<sequence length="442" mass="49844">MDQERVYAPFGSQSEFERELARQPPTLQQRVRSLPVLKRARYLHFVSLFSAKKPVYENVEVLTPDGLVLCHCDKRKANWYVKRQLARKECDSPLRIRLLFEPTGQEDGDTQAATQKAERNARRKEERDGEGSLFSDDQDAAAGAAGRSSESCYASKKENRCVVCGVARNFLRYHAVPTCYRCHFPPQYRCNGSHDVILLCVTCHEEASKHVFQLKQQLADEYQAPLNWSNEEHRKQSARACAARRAAAALLRSGDSMPLDRILELKSKLLEWRDHLHSEREAGSDSAIPADIQEGLDALSSGIRKVLFEEEPTVSGEVIAAAHEAGKAGRYRTGEGSDSDGSRDGTVDNKGKSMRYDHGKVVAERVDDIGALIRRFRAHFVETMKPRFLPSNWCVQHKVSRSFGRFSRYHPDNQLPKTETERGESEEKQGGAKATLLLATLQ</sequence>
<protein>
    <submittedName>
        <fullName evidence="2">Uncharacterized protein</fullName>
    </submittedName>
</protein>
<feature type="compositionally biased region" description="Basic and acidic residues" evidence="1">
    <location>
        <begin position="116"/>
        <end position="130"/>
    </location>
</feature>
<dbReference type="EMBL" id="CDMY01000856">
    <property type="protein sequence ID" value="CEM35482.1"/>
    <property type="molecule type" value="Genomic_DNA"/>
</dbReference>
<feature type="compositionally biased region" description="Basic and acidic residues" evidence="1">
    <location>
        <begin position="418"/>
        <end position="430"/>
    </location>
</feature>
<organism evidence="2 3">
    <name type="scientific">Vitrella brassicaformis (strain CCMP3155)</name>
    <dbReference type="NCBI Taxonomy" id="1169540"/>
    <lineage>
        <taxon>Eukaryota</taxon>
        <taxon>Sar</taxon>
        <taxon>Alveolata</taxon>
        <taxon>Colpodellida</taxon>
        <taxon>Vitrellaceae</taxon>
        <taxon>Vitrella</taxon>
    </lineage>
</organism>
<dbReference type="OMA" id="LDCEWVF"/>
<dbReference type="STRING" id="1169540.A0A0G4GWV6"/>
<dbReference type="OrthoDB" id="431948at2759"/>
<evidence type="ECO:0000313" key="3">
    <source>
        <dbReference type="Proteomes" id="UP000041254"/>
    </source>
</evidence>
<gene>
    <name evidence="2" type="ORF">Vbra_22874</name>
</gene>
<feature type="region of interest" description="Disordered" evidence="1">
    <location>
        <begin position="408"/>
        <end position="434"/>
    </location>
</feature>
<feature type="region of interest" description="Disordered" evidence="1">
    <location>
        <begin position="105"/>
        <end position="140"/>
    </location>
</feature>
<evidence type="ECO:0000256" key="1">
    <source>
        <dbReference type="SAM" id="MobiDB-lite"/>
    </source>
</evidence>
<name>A0A0G4GWV6_VITBC</name>
<feature type="region of interest" description="Disordered" evidence="1">
    <location>
        <begin position="328"/>
        <end position="353"/>
    </location>
</feature>
<dbReference type="AlphaFoldDB" id="A0A0G4GWV6"/>
<keyword evidence="3" id="KW-1185">Reference proteome</keyword>
<proteinExistence type="predicted"/>
<accession>A0A0G4GWV6</accession>
<dbReference type="VEuPathDB" id="CryptoDB:Vbra_22874"/>
<reference evidence="2" key="1">
    <citation type="submission" date="2014-11" db="EMBL/GenBank/DDBJ databases">
        <authorList>
            <person name="Zhu J."/>
            <person name="Qi W."/>
            <person name="Song R."/>
        </authorList>
    </citation>
    <scope>NUCLEOTIDE SEQUENCE [LARGE SCALE GENOMIC DNA]</scope>
</reference>